<dbReference type="Pfam" id="PF12146">
    <property type="entry name" value="Hydrolase_4"/>
    <property type="match status" value="1"/>
</dbReference>
<comment type="caution">
    <text evidence="2">The sequence shown here is derived from an EMBL/GenBank/DDBJ whole genome shotgun (WGS) entry which is preliminary data.</text>
</comment>
<dbReference type="OrthoDB" id="9806902at2"/>
<reference evidence="2 3" key="1">
    <citation type="submission" date="2018-12" db="EMBL/GenBank/DDBJ databases">
        <title>Alloscrdovia theropitheci sp. nov: a novel taxon from the feces of the bleeding-herat monkey (Theropithecus geleda).</title>
        <authorList>
            <person name="Modesto M."/>
        </authorList>
    </citation>
    <scope>NUCLEOTIDE SEQUENCE [LARGE SCALE GENOMIC DNA]</scope>
    <source>
        <strain evidence="2 3">GLDI4/2</strain>
    </source>
</reference>
<organism evidence="2 3">
    <name type="scientific">Alloscardovia theropitheci</name>
    <dbReference type="NCBI Taxonomy" id="2496842"/>
    <lineage>
        <taxon>Bacteria</taxon>
        <taxon>Bacillati</taxon>
        <taxon>Actinomycetota</taxon>
        <taxon>Actinomycetes</taxon>
        <taxon>Bifidobacteriales</taxon>
        <taxon>Bifidobacteriaceae</taxon>
        <taxon>Alloscardovia</taxon>
    </lineage>
</organism>
<dbReference type="InterPro" id="IPR022742">
    <property type="entry name" value="Hydrolase_4"/>
</dbReference>
<name>A0A4R0QQ02_9BIFI</name>
<accession>A0A4R0QQ02</accession>
<dbReference type="EMBL" id="RXLP01000019">
    <property type="protein sequence ID" value="TCD54352.1"/>
    <property type="molecule type" value="Genomic_DNA"/>
</dbReference>
<evidence type="ECO:0000313" key="3">
    <source>
        <dbReference type="Proteomes" id="UP000291289"/>
    </source>
</evidence>
<dbReference type="GO" id="GO:0016787">
    <property type="term" value="F:hydrolase activity"/>
    <property type="evidence" value="ECO:0007669"/>
    <property type="project" value="UniProtKB-KW"/>
</dbReference>
<proteinExistence type="predicted"/>
<protein>
    <submittedName>
        <fullName evidence="2">Alpha/beta hydrolase</fullName>
    </submittedName>
</protein>
<dbReference type="InterPro" id="IPR051044">
    <property type="entry name" value="MAG_DAG_Lipase"/>
</dbReference>
<keyword evidence="3" id="KW-1185">Reference proteome</keyword>
<dbReference type="InterPro" id="IPR029058">
    <property type="entry name" value="AB_hydrolase_fold"/>
</dbReference>
<dbReference type="AlphaFoldDB" id="A0A4R0QQ02"/>
<dbReference type="SUPFAM" id="SSF53474">
    <property type="entry name" value="alpha/beta-Hydrolases"/>
    <property type="match status" value="1"/>
</dbReference>
<dbReference type="Gene3D" id="3.40.50.1820">
    <property type="entry name" value="alpha/beta hydrolase"/>
    <property type="match status" value="1"/>
</dbReference>
<evidence type="ECO:0000313" key="2">
    <source>
        <dbReference type="EMBL" id="TCD54352.1"/>
    </source>
</evidence>
<gene>
    <name evidence="2" type="ORF">EJ419_04790</name>
</gene>
<dbReference type="PANTHER" id="PTHR11614">
    <property type="entry name" value="PHOSPHOLIPASE-RELATED"/>
    <property type="match status" value="1"/>
</dbReference>
<dbReference type="RefSeq" id="WP_131284115.1">
    <property type="nucleotide sequence ID" value="NZ_RXLP01000019.1"/>
</dbReference>
<keyword evidence="2" id="KW-0378">Hydrolase</keyword>
<sequence length="377" mass="42931">MQLDERAAEFGVTFLDDTTDESYFMGMKGVHAILDAFMSEGWLEPAGPQDVETTDFRGMKVAPHPRSAHNGEGLHYVHIDAKYPRENTPSIVMLNGFTETVEHMIEIAYYFWQAGYDIYIPEHRGHGLSPRDVDDLGVIWIDDYRRYVADVEKLIQSVVRPHAQQAFGDKAPVYVYGHSMGGGIAIALAEHAPSLVDKYVLTCPMVAPRSTLPDWLTKVVASVGAIFKSKSRIYPSRKQLEFNTIFDENYARGLNHGRALWLHEHRCAVETSQMYAPSYGWLKAAINLTQYIRRPENESRITSDILMFYVENDAWVSTEQQEAFYKEVNELAESNGRPAPVTAYKMPHSRHEMEAEKTEVVHEMVDTILDFLGYRAD</sequence>
<dbReference type="Proteomes" id="UP000291289">
    <property type="component" value="Unassembled WGS sequence"/>
</dbReference>
<evidence type="ECO:0000259" key="1">
    <source>
        <dbReference type="Pfam" id="PF12146"/>
    </source>
</evidence>
<feature type="domain" description="Serine aminopeptidase S33" evidence="1">
    <location>
        <begin position="90"/>
        <end position="329"/>
    </location>
</feature>